<gene>
    <name evidence="3" type="ORF">FSARC_10895</name>
</gene>
<dbReference type="PANTHER" id="PTHR47934">
    <property type="entry name" value="PENTATRICOPEPTIDE REPEAT-CONTAINING PROTEIN PET309, MITOCHONDRIAL"/>
    <property type="match status" value="1"/>
</dbReference>
<dbReference type="Pfam" id="PF01535">
    <property type="entry name" value="PPR"/>
    <property type="match status" value="3"/>
</dbReference>
<dbReference type="InterPro" id="IPR011990">
    <property type="entry name" value="TPR-like_helical_dom_sf"/>
</dbReference>
<dbReference type="EMBL" id="JABEXW010000677">
    <property type="protein sequence ID" value="KAF4958897.1"/>
    <property type="molecule type" value="Genomic_DNA"/>
</dbReference>
<dbReference type="GO" id="GO:0005739">
    <property type="term" value="C:mitochondrion"/>
    <property type="evidence" value="ECO:0007669"/>
    <property type="project" value="TreeGrafter"/>
</dbReference>
<dbReference type="Gene3D" id="1.25.40.10">
    <property type="entry name" value="Tetratricopeptide repeat domain"/>
    <property type="match status" value="2"/>
</dbReference>
<feature type="region of interest" description="Disordered" evidence="2">
    <location>
        <begin position="94"/>
        <end position="152"/>
    </location>
</feature>
<dbReference type="AlphaFoldDB" id="A0A8H4TJ81"/>
<evidence type="ECO:0000256" key="2">
    <source>
        <dbReference type="SAM" id="MobiDB-lite"/>
    </source>
</evidence>
<feature type="repeat" description="PPR" evidence="1">
    <location>
        <begin position="521"/>
        <end position="551"/>
    </location>
</feature>
<organism evidence="3 4">
    <name type="scientific">Fusarium sarcochroum</name>
    <dbReference type="NCBI Taxonomy" id="1208366"/>
    <lineage>
        <taxon>Eukaryota</taxon>
        <taxon>Fungi</taxon>
        <taxon>Dikarya</taxon>
        <taxon>Ascomycota</taxon>
        <taxon>Pezizomycotina</taxon>
        <taxon>Sordariomycetes</taxon>
        <taxon>Hypocreomycetidae</taxon>
        <taxon>Hypocreales</taxon>
        <taxon>Nectriaceae</taxon>
        <taxon>Fusarium</taxon>
        <taxon>Fusarium lateritium species complex</taxon>
    </lineage>
</organism>
<dbReference type="Proteomes" id="UP000622797">
    <property type="component" value="Unassembled WGS sequence"/>
</dbReference>
<accession>A0A8H4TJ81</accession>
<comment type="caution">
    <text evidence="3">The sequence shown here is derived from an EMBL/GenBank/DDBJ whole genome shotgun (WGS) entry which is preliminary data.</text>
</comment>
<sequence>MLERTAATLESRGLQRVIHSSSNRSRQLHTGFWQHGAAAIDISGTLLGPSRAAETEAPESDTKQLQSTLLASVLMLDFLYPTSTLPLLRRLYPKLPNSQEGQPNAIVPRRRAYSSTTPSHTTEATTSDGLDIAQDTSRQTGANTTSHTEDKSELEQLQELLIAREDRDRYQDVWELYSVIDNDQRQTIRGGVVRYLSRSHNIVETSRAISVFRQIPPEDWTEGVLVAGVILLLRSDDLSSAVACFKTGLEKNGQTHGLEYILADTINSRKWSIALDVWTAYYAETLRRQRDRMASLDRLQQLKSLPNQGSLYFDFRAYLVGKGAKHFKEMKNDAVSSIAFSAFRKYFAVMALRAPCPPDQAAVILETMGDPQLYNDYFVRMFDRWYLKEEARSTIQQLPAIYQKFRELPDAVPAMPTFRGMFKINFPKNTARLDELYDDWIRVKGSLNQWGYEKFLKYHAYRGDVPTVKHLWDQYVKEYPDVLQETRGFRSIINVYSQAGDVESARAELDNMLSTYGVQPDIDSWNTVLKGYMRTSNYDAVLNLFDEISSHHQPDSYTYAHVMAMSAKKGDLDTTLEFFQKSQEARVPITKEMGLALIVAYCQNGLLFEAESLCVEMAHRKITDTALWDQLINFNGVEGKIDKVYELLRRMREFGVEWGEETYEFLLQALVKVNQIQPAYLLLKRADEENLFLVTPEHYAIVMAGAARNEEYQLVESLYLRLQRSKLPVTFSALVAVVSAAVKRKPGVPRTTDLGKEFVEYFRQAAEASKSTDRPATEGNTDDKDASNITRLREETHHVGRAITLLVELREFGSVEELMSLFTQIFPQYQSQDQFPPSVISALMYAHYKDEKYDEVLELWEKTWERVYASSRQRSGEGILPGSEYDLSRVLSVVMRAYKEKEDAAGLSNTINKVTEAGFKLTRANWQHVVISLSEMGRFERAMYWCETMLMPGWQGWNPEKTTAKERRVLQNTRILKAPKNVVYRLQQKWLEMRKMAAWSEDISRQISSVEEKYPRLYHAFTTSEIDSMPTTYVVNGKEVSARDIDKVLQSLSYHQLVKVKEQLIKQLGKERKRETGLGITPAAKNIIDEKQWKIMLHDKVRRFARMWYNRRQTAYLDKNLAMSEDIEINGINMAPESPDDQAARERFRYWNSFWDRYDQQPHGAPRHGKKERYSDPNHHGAKTKGRMSKKNPKIPRPRNTSPRKA</sequence>
<dbReference type="GO" id="GO:0006396">
    <property type="term" value="P:RNA processing"/>
    <property type="evidence" value="ECO:0007669"/>
    <property type="project" value="TreeGrafter"/>
</dbReference>
<evidence type="ECO:0008006" key="5">
    <source>
        <dbReference type="Google" id="ProtNLM"/>
    </source>
</evidence>
<reference evidence="3" key="2">
    <citation type="submission" date="2020-05" db="EMBL/GenBank/DDBJ databases">
        <authorList>
            <person name="Kim H.-S."/>
            <person name="Proctor R.H."/>
            <person name="Brown D.W."/>
        </authorList>
    </citation>
    <scope>NUCLEOTIDE SEQUENCE</scope>
    <source>
        <strain evidence="3">NRRL 20472</strain>
    </source>
</reference>
<feature type="compositionally biased region" description="Polar residues" evidence="2">
    <location>
        <begin position="134"/>
        <end position="146"/>
    </location>
</feature>
<protein>
    <recommendedName>
        <fullName evidence="5">CoxI translation protein CYA5</fullName>
    </recommendedName>
</protein>
<reference evidence="3" key="1">
    <citation type="journal article" date="2020" name="BMC Genomics">
        <title>Correction to: Identification and distribution of gene clusters required for synthesis of sphingolipid metabolism inhibitors in diverse species of the filamentous fungus Fusarium.</title>
        <authorList>
            <person name="Kim H.S."/>
            <person name="Lohmar J.M."/>
            <person name="Busman M."/>
            <person name="Brown D.W."/>
            <person name="Naumann T.A."/>
            <person name="Divon H.H."/>
            <person name="Lysoe E."/>
            <person name="Uhlig S."/>
            <person name="Proctor R.H."/>
        </authorList>
    </citation>
    <scope>NUCLEOTIDE SEQUENCE</scope>
    <source>
        <strain evidence="3">NRRL 20472</strain>
    </source>
</reference>
<dbReference type="PROSITE" id="PS51375">
    <property type="entry name" value="PPR"/>
    <property type="match status" value="2"/>
</dbReference>
<feature type="compositionally biased region" description="Low complexity" evidence="2">
    <location>
        <begin position="114"/>
        <end position="127"/>
    </location>
</feature>
<dbReference type="GO" id="GO:0003729">
    <property type="term" value="F:mRNA binding"/>
    <property type="evidence" value="ECO:0007669"/>
    <property type="project" value="TreeGrafter"/>
</dbReference>
<dbReference type="InterPro" id="IPR002885">
    <property type="entry name" value="PPR_rpt"/>
</dbReference>
<dbReference type="GO" id="GO:0007005">
    <property type="term" value="P:mitochondrion organization"/>
    <property type="evidence" value="ECO:0007669"/>
    <property type="project" value="TreeGrafter"/>
</dbReference>
<feature type="repeat" description="PPR" evidence="1">
    <location>
        <begin position="624"/>
        <end position="658"/>
    </location>
</feature>
<keyword evidence="4" id="KW-1185">Reference proteome</keyword>
<feature type="region of interest" description="Disordered" evidence="2">
    <location>
        <begin position="1158"/>
        <end position="1206"/>
    </location>
</feature>
<name>A0A8H4TJ81_9HYPO</name>
<proteinExistence type="predicted"/>
<dbReference type="InterPro" id="IPR051114">
    <property type="entry name" value="Mito_RNA_Proc_CCM1"/>
</dbReference>
<evidence type="ECO:0000256" key="1">
    <source>
        <dbReference type="PROSITE-ProRule" id="PRU00708"/>
    </source>
</evidence>
<dbReference type="PANTHER" id="PTHR47934:SF6">
    <property type="entry name" value="MITOCHONDRIAL GROUP I INTRON SPLICING FACTOR CCM1-RELATED"/>
    <property type="match status" value="1"/>
</dbReference>
<feature type="region of interest" description="Disordered" evidence="2">
    <location>
        <begin position="769"/>
        <end position="790"/>
    </location>
</feature>
<dbReference type="OrthoDB" id="185373at2759"/>
<evidence type="ECO:0000313" key="4">
    <source>
        <dbReference type="Proteomes" id="UP000622797"/>
    </source>
</evidence>
<feature type="compositionally biased region" description="Basic and acidic residues" evidence="2">
    <location>
        <begin position="770"/>
        <end position="790"/>
    </location>
</feature>
<evidence type="ECO:0000313" key="3">
    <source>
        <dbReference type="EMBL" id="KAF4958897.1"/>
    </source>
</evidence>
<feature type="compositionally biased region" description="Basic residues" evidence="2">
    <location>
        <begin position="1180"/>
        <end position="1206"/>
    </location>
</feature>
<dbReference type="SUPFAM" id="SSF48452">
    <property type="entry name" value="TPR-like"/>
    <property type="match status" value="1"/>
</dbReference>